<proteinExistence type="predicted"/>
<protein>
    <submittedName>
        <fullName evidence="5">Uncharacterized protein</fullName>
    </submittedName>
</protein>
<evidence type="ECO:0000313" key="5">
    <source>
        <dbReference type="EMBL" id="CBY14884.1"/>
    </source>
</evidence>
<dbReference type="GO" id="GO:0005768">
    <property type="term" value="C:endosome"/>
    <property type="evidence" value="ECO:0007669"/>
    <property type="project" value="UniProtKB-SubCell"/>
</dbReference>
<dbReference type="PANTHER" id="PTHR45981">
    <property type="entry name" value="LD02310P"/>
    <property type="match status" value="1"/>
</dbReference>
<keyword evidence="4" id="KW-0812">Transmembrane</keyword>
<dbReference type="Proteomes" id="UP000001307">
    <property type="component" value="Unassembled WGS sequence"/>
</dbReference>
<feature type="transmembrane region" description="Helical" evidence="4">
    <location>
        <begin position="64"/>
        <end position="86"/>
    </location>
</feature>
<dbReference type="AlphaFoldDB" id="E4XZ22"/>
<keyword evidence="4" id="KW-0472">Membrane</keyword>
<feature type="transmembrane region" description="Helical" evidence="4">
    <location>
        <begin position="22"/>
        <end position="44"/>
    </location>
</feature>
<evidence type="ECO:0000256" key="4">
    <source>
        <dbReference type="SAM" id="Phobius"/>
    </source>
</evidence>
<sequence>MTRPKIFVVGADPSRSNERKKLIMSITFHIIALGTVVWSLYVLIEKTQQELQEGDMKWAFWAKLIVVGVGFTGGLVFMYVQCRVYVDLIRRFKNENKVIYVQSLPSSSVDEV</sequence>
<evidence type="ECO:0000256" key="1">
    <source>
        <dbReference type="ARBA" id="ARBA00004127"/>
    </source>
</evidence>
<keyword evidence="6" id="KW-1185">Reference proteome</keyword>
<evidence type="ECO:0000256" key="3">
    <source>
        <dbReference type="ARBA" id="ARBA00004656"/>
    </source>
</evidence>
<dbReference type="GO" id="GO:0005765">
    <property type="term" value="C:lysosomal membrane"/>
    <property type="evidence" value="ECO:0007669"/>
    <property type="project" value="UniProtKB-SubCell"/>
</dbReference>
<comment type="subcellular location">
    <subcellularLocation>
        <location evidence="1">Endomembrane system</location>
        <topology evidence="1">Multi-pass membrane protein</topology>
    </subcellularLocation>
    <subcellularLocation>
        <location evidence="2">Endosome</location>
    </subcellularLocation>
    <subcellularLocation>
        <location evidence="3">Lysosome membrane</location>
    </subcellularLocation>
</comment>
<keyword evidence="4" id="KW-1133">Transmembrane helix</keyword>
<accession>E4XZ22</accession>
<reference evidence="5" key="1">
    <citation type="journal article" date="2010" name="Science">
        <title>Plasticity of animal genome architecture unmasked by rapid evolution of a pelagic tunicate.</title>
        <authorList>
            <person name="Denoeud F."/>
            <person name="Henriet S."/>
            <person name="Mungpakdee S."/>
            <person name="Aury J.M."/>
            <person name="Da Silva C."/>
            <person name="Brinkmann H."/>
            <person name="Mikhaleva J."/>
            <person name="Olsen L.C."/>
            <person name="Jubin C."/>
            <person name="Canestro C."/>
            <person name="Bouquet J.M."/>
            <person name="Danks G."/>
            <person name="Poulain J."/>
            <person name="Campsteijn C."/>
            <person name="Adamski M."/>
            <person name="Cross I."/>
            <person name="Yadetie F."/>
            <person name="Muffato M."/>
            <person name="Louis A."/>
            <person name="Butcher S."/>
            <person name="Tsagkogeorga G."/>
            <person name="Konrad A."/>
            <person name="Singh S."/>
            <person name="Jensen M.F."/>
            <person name="Cong E.H."/>
            <person name="Eikeseth-Otteraa H."/>
            <person name="Noel B."/>
            <person name="Anthouard V."/>
            <person name="Porcel B.M."/>
            <person name="Kachouri-Lafond R."/>
            <person name="Nishino A."/>
            <person name="Ugolini M."/>
            <person name="Chourrout P."/>
            <person name="Nishida H."/>
            <person name="Aasland R."/>
            <person name="Huzurbazar S."/>
            <person name="Westhof E."/>
            <person name="Delsuc F."/>
            <person name="Lehrach H."/>
            <person name="Reinhardt R."/>
            <person name="Weissenbach J."/>
            <person name="Roy S.W."/>
            <person name="Artiguenave F."/>
            <person name="Postlethwait J.H."/>
            <person name="Manak J.R."/>
            <person name="Thompson E.M."/>
            <person name="Jaillon O."/>
            <person name="Du Pasquier L."/>
            <person name="Boudinot P."/>
            <person name="Liberles D.A."/>
            <person name="Volff J.N."/>
            <person name="Philippe H."/>
            <person name="Lenhard B."/>
            <person name="Roest Crollius H."/>
            <person name="Wincker P."/>
            <person name="Chourrout D."/>
        </authorList>
    </citation>
    <scope>NUCLEOTIDE SEQUENCE [LARGE SCALE GENOMIC DNA]</scope>
</reference>
<name>E4XZ22_OIKDI</name>
<organism evidence="5">
    <name type="scientific">Oikopleura dioica</name>
    <name type="common">Tunicate</name>
    <dbReference type="NCBI Taxonomy" id="34765"/>
    <lineage>
        <taxon>Eukaryota</taxon>
        <taxon>Metazoa</taxon>
        <taxon>Chordata</taxon>
        <taxon>Tunicata</taxon>
        <taxon>Appendicularia</taxon>
        <taxon>Copelata</taxon>
        <taxon>Oikopleuridae</taxon>
        <taxon>Oikopleura</taxon>
    </lineage>
</organism>
<evidence type="ECO:0000256" key="2">
    <source>
        <dbReference type="ARBA" id="ARBA00004177"/>
    </source>
</evidence>
<dbReference type="OrthoDB" id="264354at2759"/>
<dbReference type="InParanoid" id="E4XZ22"/>
<evidence type="ECO:0000313" key="6">
    <source>
        <dbReference type="Proteomes" id="UP000001307"/>
    </source>
</evidence>
<dbReference type="EMBL" id="FN653371">
    <property type="protein sequence ID" value="CBY14884.1"/>
    <property type="molecule type" value="Genomic_DNA"/>
</dbReference>
<gene>
    <name evidence="5" type="ORF">GSOID_T00009976001</name>
</gene>